<dbReference type="OrthoDB" id="9895396at2"/>
<reference evidence="1 2" key="1">
    <citation type="submission" date="2017-05" db="EMBL/GenBank/DDBJ databases">
        <title>Lactobacillus nurukis nov., sp. nov., isolated from nuruk.</title>
        <authorList>
            <person name="Kim S.-J."/>
        </authorList>
    </citation>
    <scope>NUCLEOTIDE SEQUENCE [LARGE SCALE GENOMIC DNA]</scope>
    <source>
        <strain evidence="1 2">SYF10-1a</strain>
    </source>
</reference>
<comment type="caution">
    <text evidence="1">The sequence shown here is derived from an EMBL/GenBank/DDBJ whole genome shotgun (WGS) entry which is preliminary data.</text>
</comment>
<dbReference type="AlphaFoldDB" id="A0A2N7AU00"/>
<name>A0A2N7AU00_9LACO</name>
<dbReference type="Proteomes" id="UP000235649">
    <property type="component" value="Unassembled WGS sequence"/>
</dbReference>
<evidence type="ECO:0000313" key="1">
    <source>
        <dbReference type="EMBL" id="PMD70273.1"/>
    </source>
</evidence>
<gene>
    <name evidence="1" type="ORF">CBP76_07210</name>
</gene>
<sequence length="73" mass="8261">MSKRVTVRIRKSTGINFETLKLDSISGVYTSSSLTEKRYFIVYTNIFGSQALETTKSDYKLLTGVMNVTELDI</sequence>
<organism evidence="1 2">
    <name type="scientific">Companilactobacillus nuruki</name>
    <dbReference type="NCBI Taxonomy" id="1993540"/>
    <lineage>
        <taxon>Bacteria</taxon>
        <taxon>Bacillati</taxon>
        <taxon>Bacillota</taxon>
        <taxon>Bacilli</taxon>
        <taxon>Lactobacillales</taxon>
        <taxon>Lactobacillaceae</taxon>
        <taxon>Companilactobacillus</taxon>
    </lineage>
</organism>
<dbReference type="EMBL" id="NIPR01000022">
    <property type="protein sequence ID" value="PMD70273.1"/>
    <property type="molecule type" value="Genomic_DNA"/>
</dbReference>
<accession>A0A2N7AU00</accession>
<keyword evidence="2" id="KW-1185">Reference proteome</keyword>
<evidence type="ECO:0000313" key="2">
    <source>
        <dbReference type="Proteomes" id="UP000235649"/>
    </source>
</evidence>
<dbReference type="RefSeq" id="WP_102196261.1">
    <property type="nucleotide sequence ID" value="NZ_NIPR01000022.1"/>
</dbReference>
<proteinExistence type="predicted"/>
<protein>
    <submittedName>
        <fullName evidence="1">Uncharacterized protein</fullName>
    </submittedName>
</protein>